<dbReference type="InterPro" id="IPR023214">
    <property type="entry name" value="HAD_sf"/>
</dbReference>
<evidence type="ECO:0000313" key="1">
    <source>
        <dbReference type="EMBL" id="MBB5961367.1"/>
    </source>
</evidence>
<gene>
    <name evidence="1" type="ORF">FHS22_000605</name>
</gene>
<dbReference type="PRINTS" id="PR00413">
    <property type="entry name" value="HADHALOGNASE"/>
</dbReference>
<dbReference type="Gene3D" id="1.10.150.240">
    <property type="entry name" value="Putative phosphatase, domain 2"/>
    <property type="match status" value="1"/>
</dbReference>
<evidence type="ECO:0000313" key="2">
    <source>
        <dbReference type="Proteomes" id="UP000562352"/>
    </source>
</evidence>
<comment type="caution">
    <text evidence="1">The sequence shown here is derived from an EMBL/GenBank/DDBJ whole genome shotgun (WGS) entry which is preliminary data.</text>
</comment>
<dbReference type="PANTHER" id="PTHR47478">
    <property type="match status" value="1"/>
</dbReference>
<keyword evidence="2" id="KW-1185">Reference proteome</keyword>
<dbReference type="Gene3D" id="3.40.50.1000">
    <property type="entry name" value="HAD superfamily/HAD-like"/>
    <property type="match status" value="1"/>
</dbReference>
<dbReference type="PANTHER" id="PTHR47478:SF1">
    <property type="entry name" value="PYRIMIDINE 5'-NUCLEOTIDASE YJJG"/>
    <property type="match status" value="1"/>
</dbReference>
<dbReference type="SUPFAM" id="SSF56784">
    <property type="entry name" value="HAD-like"/>
    <property type="match status" value="1"/>
</dbReference>
<organism evidence="1 2">
    <name type="scientific">Planomonospora venezuelensis</name>
    <dbReference type="NCBI Taxonomy" id="1999"/>
    <lineage>
        <taxon>Bacteria</taxon>
        <taxon>Bacillati</taxon>
        <taxon>Actinomycetota</taxon>
        <taxon>Actinomycetes</taxon>
        <taxon>Streptosporangiales</taxon>
        <taxon>Streptosporangiaceae</taxon>
        <taxon>Planomonospora</taxon>
    </lineage>
</organism>
<sequence length="287" mass="30755">MSSARESRYRVLLVDLDGTVVDYARTEGGALREVHRRFFRGELRAFLRDFHAANEPLWTAYRERRIDLAELRVERWARLGAGPAVAAAFEEALGRNTVLFPEANRALRRLSRYFRLALVTDGIADVQRVKLRRTRIGRFFEHVVIAPEVGLRKPDGALLHHTLSLLGAKPDAALMVGDSPASDGGCAREAGVDFCWVDRARAARPAGPPGACDVPVRWTVPDLGAVRRSVTAPDLGAVRRSVTAADLGAALRSVTFSAPAAVPAPATVTISAPAPAGSAAGGPGEAP</sequence>
<dbReference type="AlphaFoldDB" id="A0A841CZE8"/>
<dbReference type="EMBL" id="JACHJJ010000001">
    <property type="protein sequence ID" value="MBB5961367.1"/>
    <property type="molecule type" value="Genomic_DNA"/>
</dbReference>
<protein>
    <submittedName>
        <fullName evidence="1">HAD superfamily hydrolase (TIGR01549 family)</fullName>
    </submittedName>
</protein>
<keyword evidence="1" id="KW-0378">Hydrolase</keyword>
<dbReference type="SFLD" id="SFLDS00003">
    <property type="entry name" value="Haloacid_Dehalogenase"/>
    <property type="match status" value="1"/>
</dbReference>
<accession>A0A841CZE8</accession>
<dbReference type="RefSeq" id="WP_184938118.1">
    <property type="nucleotide sequence ID" value="NZ_BAAAWZ010000001.1"/>
</dbReference>
<reference evidence="1 2" key="1">
    <citation type="submission" date="2020-08" db="EMBL/GenBank/DDBJ databases">
        <title>Genomic Encyclopedia of Type Strains, Phase III (KMG-III): the genomes of soil and plant-associated and newly described type strains.</title>
        <authorList>
            <person name="Whitman W."/>
        </authorList>
    </citation>
    <scope>NUCLEOTIDE SEQUENCE [LARGE SCALE GENOMIC DNA]</scope>
    <source>
        <strain evidence="1 2">CECT 3303</strain>
    </source>
</reference>
<dbReference type="InterPro" id="IPR006439">
    <property type="entry name" value="HAD-SF_hydro_IA"/>
</dbReference>
<dbReference type="SFLD" id="SFLDG01129">
    <property type="entry name" value="C1.5:_HAD__Beta-PGM__Phosphata"/>
    <property type="match status" value="1"/>
</dbReference>
<dbReference type="GO" id="GO:0016787">
    <property type="term" value="F:hydrolase activity"/>
    <property type="evidence" value="ECO:0007669"/>
    <property type="project" value="UniProtKB-KW"/>
</dbReference>
<name>A0A841CZE8_PLAVE</name>
<dbReference type="Pfam" id="PF00702">
    <property type="entry name" value="Hydrolase"/>
    <property type="match status" value="1"/>
</dbReference>
<dbReference type="InterPro" id="IPR052550">
    <property type="entry name" value="Pyrimidine_5'-ntase_YjjG"/>
</dbReference>
<dbReference type="InterPro" id="IPR023198">
    <property type="entry name" value="PGP-like_dom2"/>
</dbReference>
<dbReference type="Proteomes" id="UP000562352">
    <property type="component" value="Unassembled WGS sequence"/>
</dbReference>
<dbReference type="NCBIfam" id="TIGR01549">
    <property type="entry name" value="HAD-SF-IA-v1"/>
    <property type="match status" value="1"/>
</dbReference>
<proteinExistence type="predicted"/>
<dbReference type="InterPro" id="IPR036412">
    <property type="entry name" value="HAD-like_sf"/>
</dbReference>